<keyword evidence="4 7" id="KW-0863">Zinc-finger</keyword>
<evidence type="ECO:0000256" key="6">
    <source>
        <dbReference type="ARBA" id="ARBA00023242"/>
    </source>
</evidence>
<dbReference type="PROSITE" id="PS50157">
    <property type="entry name" value="ZINC_FINGER_C2H2_2"/>
    <property type="match status" value="2"/>
</dbReference>
<evidence type="ECO:0000256" key="4">
    <source>
        <dbReference type="ARBA" id="ARBA00022771"/>
    </source>
</evidence>
<feature type="domain" description="C2H2-type" evidence="10">
    <location>
        <begin position="269"/>
        <end position="292"/>
    </location>
</feature>
<dbReference type="EMBL" id="CAACVG010010957">
    <property type="protein sequence ID" value="VEN57042.1"/>
    <property type="molecule type" value="Genomic_DNA"/>
</dbReference>
<evidence type="ECO:0000259" key="10">
    <source>
        <dbReference type="PROSITE" id="PS50157"/>
    </source>
</evidence>
<gene>
    <name evidence="11" type="ORF">CALMAC_LOCUS15772</name>
</gene>
<dbReference type="InterPro" id="IPR051095">
    <property type="entry name" value="Dros_DevTransReg"/>
</dbReference>
<dbReference type="Gene3D" id="3.30.710.10">
    <property type="entry name" value="Potassium Channel Kv1.1, Chain A"/>
    <property type="match status" value="1"/>
</dbReference>
<evidence type="ECO:0000313" key="12">
    <source>
        <dbReference type="Proteomes" id="UP000410492"/>
    </source>
</evidence>
<comment type="subcellular location">
    <subcellularLocation>
        <location evidence="1">Nucleus</location>
    </subcellularLocation>
</comment>
<dbReference type="InterPro" id="IPR013087">
    <property type="entry name" value="Znf_C2H2_type"/>
</dbReference>
<evidence type="ECO:0000256" key="2">
    <source>
        <dbReference type="ARBA" id="ARBA00022723"/>
    </source>
</evidence>
<proteinExistence type="predicted"/>
<dbReference type="GO" id="GO:0003006">
    <property type="term" value="P:developmental process involved in reproduction"/>
    <property type="evidence" value="ECO:0007669"/>
    <property type="project" value="UniProtKB-ARBA"/>
</dbReference>
<dbReference type="GO" id="GO:0048513">
    <property type="term" value="P:animal organ development"/>
    <property type="evidence" value="ECO:0007669"/>
    <property type="project" value="UniProtKB-ARBA"/>
</dbReference>
<dbReference type="OrthoDB" id="2311693at2759"/>
<feature type="region of interest" description="Disordered" evidence="8">
    <location>
        <begin position="169"/>
        <end position="200"/>
    </location>
</feature>
<dbReference type="InterPro" id="IPR011333">
    <property type="entry name" value="SKP1/BTB/POZ_sf"/>
</dbReference>
<dbReference type="PROSITE" id="PS00028">
    <property type="entry name" value="ZINC_FINGER_C2H2_1"/>
    <property type="match status" value="2"/>
</dbReference>
<evidence type="ECO:0000256" key="7">
    <source>
        <dbReference type="PROSITE-ProRule" id="PRU00042"/>
    </source>
</evidence>
<dbReference type="Proteomes" id="UP000410492">
    <property type="component" value="Unassembled WGS sequence"/>
</dbReference>
<dbReference type="SUPFAM" id="SSF54695">
    <property type="entry name" value="POZ domain"/>
    <property type="match status" value="1"/>
</dbReference>
<evidence type="ECO:0000256" key="3">
    <source>
        <dbReference type="ARBA" id="ARBA00022737"/>
    </source>
</evidence>
<dbReference type="GO" id="GO:0048666">
    <property type="term" value="P:neuron development"/>
    <property type="evidence" value="ECO:0007669"/>
    <property type="project" value="UniProtKB-ARBA"/>
</dbReference>
<dbReference type="Gene3D" id="3.30.160.60">
    <property type="entry name" value="Classic Zinc Finger"/>
    <property type="match status" value="1"/>
</dbReference>
<feature type="compositionally biased region" description="Polar residues" evidence="8">
    <location>
        <begin position="173"/>
        <end position="192"/>
    </location>
</feature>
<dbReference type="GO" id="GO:0008270">
    <property type="term" value="F:zinc ion binding"/>
    <property type="evidence" value="ECO:0007669"/>
    <property type="project" value="UniProtKB-KW"/>
</dbReference>
<dbReference type="CDD" id="cd18315">
    <property type="entry name" value="BTB_POZ_BAB-like"/>
    <property type="match status" value="1"/>
</dbReference>
<name>A0A653DA18_CALMS</name>
<keyword evidence="3" id="KW-0677">Repeat</keyword>
<dbReference type="Pfam" id="PF00096">
    <property type="entry name" value="zf-C2H2"/>
    <property type="match status" value="2"/>
</dbReference>
<feature type="domain" description="BTB" evidence="9">
    <location>
        <begin position="32"/>
        <end position="97"/>
    </location>
</feature>
<reference evidence="11 12" key="1">
    <citation type="submission" date="2019-01" db="EMBL/GenBank/DDBJ databases">
        <authorList>
            <person name="Sayadi A."/>
        </authorList>
    </citation>
    <scope>NUCLEOTIDE SEQUENCE [LARGE SCALE GENOMIC DNA]</scope>
</reference>
<feature type="domain" description="C2H2-type" evidence="10">
    <location>
        <begin position="299"/>
        <end position="327"/>
    </location>
</feature>
<accession>A0A653DA18</accession>
<keyword evidence="12" id="KW-1185">Reference proteome</keyword>
<dbReference type="InterPro" id="IPR000210">
    <property type="entry name" value="BTB/POZ_dom"/>
</dbReference>
<dbReference type="PANTHER" id="PTHR23110">
    <property type="entry name" value="BTB DOMAIN TRANSCRIPTION FACTOR"/>
    <property type="match status" value="1"/>
</dbReference>
<evidence type="ECO:0000259" key="9">
    <source>
        <dbReference type="PROSITE" id="PS50097"/>
    </source>
</evidence>
<evidence type="ECO:0000256" key="8">
    <source>
        <dbReference type="SAM" id="MobiDB-lite"/>
    </source>
</evidence>
<evidence type="ECO:0000256" key="1">
    <source>
        <dbReference type="ARBA" id="ARBA00004123"/>
    </source>
</evidence>
<organism evidence="11 12">
    <name type="scientific">Callosobruchus maculatus</name>
    <name type="common">Southern cowpea weevil</name>
    <name type="synonym">Pulse bruchid</name>
    <dbReference type="NCBI Taxonomy" id="64391"/>
    <lineage>
        <taxon>Eukaryota</taxon>
        <taxon>Metazoa</taxon>
        <taxon>Ecdysozoa</taxon>
        <taxon>Arthropoda</taxon>
        <taxon>Hexapoda</taxon>
        <taxon>Insecta</taxon>
        <taxon>Pterygota</taxon>
        <taxon>Neoptera</taxon>
        <taxon>Endopterygota</taxon>
        <taxon>Coleoptera</taxon>
        <taxon>Polyphaga</taxon>
        <taxon>Cucujiformia</taxon>
        <taxon>Chrysomeloidea</taxon>
        <taxon>Chrysomelidae</taxon>
        <taxon>Bruchinae</taxon>
        <taxon>Bruchini</taxon>
        <taxon>Callosobruchus</taxon>
    </lineage>
</organism>
<protein>
    <recommendedName>
        <fullName evidence="13">BTB domain-containing protein</fullName>
    </recommendedName>
</protein>
<dbReference type="SUPFAM" id="SSF57667">
    <property type="entry name" value="beta-beta-alpha zinc fingers"/>
    <property type="match status" value="1"/>
</dbReference>
<keyword evidence="6" id="KW-0539">Nucleus</keyword>
<dbReference type="Pfam" id="PF00651">
    <property type="entry name" value="BTB"/>
    <property type="match status" value="1"/>
</dbReference>
<dbReference type="AlphaFoldDB" id="A0A653DA18"/>
<dbReference type="GO" id="GO:0006357">
    <property type="term" value="P:regulation of transcription by RNA polymerase II"/>
    <property type="evidence" value="ECO:0007669"/>
    <property type="project" value="TreeGrafter"/>
</dbReference>
<dbReference type="SMART" id="SM00355">
    <property type="entry name" value="ZnF_C2H2"/>
    <property type="match status" value="2"/>
</dbReference>
<dbReference type="SMART" id="SM00225">
    <property type="entry name" value="BTB"/>
    <property type="match status" value="1"/>
</dbReference>
<keyword evidence="5" id="KW-0862">Zinc</keyword>
<dbReference type="PROSITE" id="PS50097">
    <property type="entry name" value="BTB"/>
    <property type="match status" value="1"/>
</dbReference>
<dbReference type="FunFam" id="3.30.160.60:FF:000110">
    <property type="entry name" value="Zinc finger protein-like"/>
    <property type="match status" value="1"/>
</dbReference>
<evidence type="ECO:0008006" key="13">
    <source>
        <dbReference type="Google" id="ProtNLM"/>
    </source>
</evidence>
<sequence length="337" mass="38602">MATTEQFSLRWNNFHSNLTSGFHELLEAAEMVDVTLAVDGHFLQAHKIVLSICSPFFKQMFKVNPCKHPIVILKDVGHEHMKDILEFMYMGQVSVLRENLTQFLRTAELLQVKGLTGDDSGDDASSTKDVKSVCDNEDENDIYNQMIETDMELPLYQSNAQLNVQPTGKRIKNTNCSTNTKRAKSDYQQPRSSPVKEEFEPVKPKEYNHLKNNDTLSTNSCYNTATASPENEAKEPLNMKVTWFGSEGDPNFTEQGKFEKLQQHNRNPYQCSQCKKRFSRKDHLRTHEKNIHGEFAGPFRCSICEQLYKNTESLRKHMAKFHLSAVTDNIQKIEVGA</sequence>
<keyword evidence="2" id="KW-0479">Metal-binding</keyword>
<evidence type="ECO:0000313" key="11">
    <source>
        <dbReference type="EMBL" id="VEN57042.1"/>
    </source>
</evidence>
<evidence type="ECO:0000256" key="5">
    <source>
        <dbReference type="ARBA" id="ARBA00022833"/>
    </source>
</evidence>
<dbReference type="GO" id="GO:0005634">
    <property type="term" value="C:nucleus"/>
    <property type="evidence" value="ECO:0007669"/>
    <property type="project" value="UniProtKB-SubCell"/>
</dbReference>
<dbReference type="InterPro" id="IPR036236">
    <property type="entry name" value="Znf_C2H2_sf"/>
</dbReference>
<dbReference type="PANTHER" id="PTHR23110:SF99">
    <property type="entry name" value="BROAD-COMPLEX CORE PROTEIN ISOFORM 6"/>
    <property type="match status" value="1"/>
</dbReference>